<comment type="subcellular location">
    <subcellularLocation>
        <location evidence="1">Cell outer membrane</location>
    </subcellularLocation>
</comment>
<dbReference type="InterPro" id="IPR036942">
    <property type="entry name" value="Beta-barrel_TonB_sf"/>
</dbReference>
<dbReference type="InterPro" id="IPR041700">
    <property type="entry name" value="OMP_b-brl_3"/>
</dbReference>
<keyword evidence="2" id="KW-0472">Membrane</keyword>
<accession>A0A645D5M3</accession>
<name>A0A645D5M3_9ZZZZ</name>
<dbReference type="SUPFAM" id="SSF56935">
    <property type="entry name" value="Porins"/>
    <property type="match status" value="1"/>
</dbReference>
<sequence length="320" mass="36576">MEYTDQNVDILSADYFSLFDGAKQSNYKTNKFDLFHTLHLNWEPTEKDKFTFATSRRVSRPPLKNMTPFLYRRHLEVYEVGDPELQPEYMLNFELSYGRRIGKQNISLTGFYRGVDNAVFRVNTVTNEIQKVYDVIGEDVLIRSYTNAGNSKSLGAELNANIDAGKYAKFFVGGSLYNYTVQGDIFGYQVDNQSLNWSLKANMNILFSDELKFNLDFNLKSATITAQGQNDLLYLTNAALNYTPKKLKGWDFSLRVLDLLGSNVEGLDTRAFNKQGEEIFYQVTDYYRKGGIVELGVSYAFNNKGKSAKKSDSTFGKEQF</sequence>
<dbReference type="GO" id="GO:0009279">
    <property type="term" value="C:cell outer membrane"/>
    <property type="evidence" value="ECO:0007669"/>
    <property type="project" value="UniProtKB-SubCell"/>
</dbReference>
<dbReference type="Pfam" id="PF14905">
    <property type="entry name" value="OMP_b-brl_3"/>
    <property type="match status" value="1"/>
</dbReference>
<evidence type="ECO:0000256" key="2">
    <source>
        <dbReference type="ARBA" id="ARBA00023136"/>
    </source>
</evidence>
<reference evidence="5" key="1">
    <citation type="submission" date="2019-08" db="EMBL/GenBank/DDBJ databases">
        <authorList>
            <person name="Kucharzyk K."/>
            <person name="Murdoch R.W."/>
            <person name="Higgins S."/>
            <person name="Loffler F."/>
        </authorList>
    </citation>
    <scope>NUCLEOTIDE SEQUENCE</scope>
</reference>
<comment type="caution">
    <text evidence="5">The sequence shown here is derived from an EMBL/GenBank/DDBJ whole genome shotgun (WGS) entry which is preliminary data.</text>
</comment>
<dbReference type="PANTHER" id="PTHR40980">
    <property type="entry name" value="PLUG DOMAIN-CONTAINING PROTEIN"/>
    <property type="match status" value="1"/>
</dbReference>
<keyword evidence="3" id="KW-0998">Cell outer membrane</keyword>
<organism evidence="5">
    <name type="scientific">bioreactor metagenome</name>
    <dbReference type="NCBI Taxonomy" id="1076179"/>
    <lineage>
        <taxon>unclassified sequences</taxon>
        <taxon>metagenomes</taxon>
        <taxon>ecological metagenomes</taxon>
    </lineage>
</organism>
<dbReference type="EMBL" id="VSSQ01033269">
    <property type="protein sequence ID" value="MPM84800.1"/>
    <property type="molecule type" value="Genomic_DNA"/>
</dbReference>
<feature type="domain" description="Outer membrane protein beta-barrel" evidence="4">
    <location>
        <begin position="1"/>
        <end position="299"/>
    </location>
</feature>
<dbReference type="Gene3D" id="2.40.170.20">
    <property type="entry name" value="TonB-dependent receptor, beta-barrel domain"/>
    <property type="match status" value="1"/>
</dbReference>
<dbReference type="PANTHER" id="PTHR40980:SF4">
    <property type="entry name" value="TONB-DEPENDENT RECEPTOR-LIKE BETA-BARREL DOMAIN-CONTAINING PROTEIN"/>
    <property type="match status" value="1"/>
</dbReference>
<evidence type="ECO:0000259" key="4">
    <source>
        <dbReference type="Pfam" id="PF14905"/>
    </source>
</evidence>
<protein>
    <recommendedName>
        <fullName evidence="4">Outer membrane protein beta-barrel domain-containing protein</fullName>
    </recommendedName>
</protein>
<evidence type="ECO:0000256" key="1">
    <source>
        <dbReference type="ARBA" id="ARBA00004442"/>
    </source>
</evidence>
<evidence type="ECO:0000313" key="5">
    <source>
        <dbReference type="EMBL" id="MPM84800.1"/>
    </source>
</evidence>
<evidence type="ECO:0000256" key="3">
    <source>
        <dbReference type="ARBA" id="ARBA00023237"/>
    </source>
</evidence>
<proteinExistence type="predicted"/>
<dbReference type="AlphaFoldDB" id="A0A645D5M3"/>
<gene>
    <name evidence="5" type="ORF">SDC9_131876</name>
</gene>